<feature type="domain" description="DUF5714" evidence="1">
    <location>
        <begin position="89"/>
        <end position="261"/>
    </location>
</feature>
<accession>A0AA51UKG1</accession>
<dbReference type="Proteomes" id="UP001182908">
    <property type="component" value="Chromosome"/>
</dbReference>
<dbReference type="EMBL" id="CP133592">
    <property type="protein sequence ID" value="WMW25223.1"/>
    <property type="molecule type" value="Genomic_DNA"/>
</dbReference>
<organism evidence="2 3">
    <name type="scientific">Methanolobus sediminis</name>
    <dbReference type="NCBI Taxonomy" id="3072978"/>
    <lineage>
        <taxon>Archaea</taxon>
        <taxon>Methanobacteriati</taxon>
        <taxon>Methanobacteriota</taxon>
        <taxon>Stenosarchaea group</taxon>
        <taxon>Methanomicrobia</taxon>
        <taxon>Methanosarcinales</taxon>
        <taxon>Methanosarcinaceae</taxon>
        <taxon>Methanolobus</taxon>
    </lineage>
</organism>
<name>A0AA51UKG1_9EURY</name>
<dbReference type="InterPro" id="IPR043768">
    <property type="entry name" value="DUF5714"/>
</dbReference>
<keyword evidence="3" id="KW-1185">Reference proteome</keyword>
<evidence type="ECO:0000259" key="1">
    <source>
        <dbReference type="Pfam" id="PF18978"/>
    </source>
</evidence>
<dbReference type="AlphaFoldDB" id="A0AA51UKG1"/>
<dbReference type="KEGG" id="mseb:RE474_00455"/>
<evidence type="ECO:0000313" key="3">
    <source>
        <dbReference type="Proteomes" id="UP001182908"/>
    </source>
</evidence>
<dbReference type="Pfam" id="PF18978">
    <property type="entry name" value="DUF5714"/>
    <property type="match status" value="1"/>
</dbReference>
<dbReference type="RefSeq" id="WP_309311030.1">
    <property type="nucleotide sequence ID" value="NZ_CP133592.1"/>
</dbReference>
<gene>
    <name evidence="2" type="ORF">RE474_00455</name>
</gene>
<dbReference type="GeneID" id="84231142"/>
<protein>
    <submittedName>
        <fullName evidence="2">DUF5714 domain-containing protein</fullName>
    </submittedName>
</protein>
<evidence type="ECO:0000313" key="2">
    <source>
        <dbReference type="EMBL" id="WMW25223.1"/>
    </source>
</evidence>
<reference evidence="2 3" key="1">
    <citation type="submission" date="2023-08" db="EMBL/GenBank/DDBJ databases">
        <title>Methanolobus mangrovi sp. nov. and Methanolobus sediminis sp. nov, two novel methylotrophic methanogens isolated from mangrove sediments in China.</title>
        <authorList>
            <person name="Zhou J."/>
        </authorList>
    </citation>
    <scope>NUCLEOTIDE SEQUENCE [LARGE SCALE GENOMIC DNA]</scope>
    <source>
        <strain evidence="2 3">FTZ6</strain>
    </source>
</reference>
<sequence length="265" mass="29321">MDIGYEENTKNDVCRMRDDHSSLIQVLSTDTSNSCKTDCLVCGTEVDYLSEPVNATCHYCGVEEKTYFVCKDRHYVCNRCHSKDALAVIENICTTTKLANPLAIAEIIMKHPGIHMHGPEHHSLIPAALVAAYQNYTGNTDKKQIIEAINRGSMIPGGFCGIHGACGAGVGVGIAMCILLEATPLTPEERAHANWATACTLKCIADAGGARCCKKSTRISLEEGMKYLSDMFDLSWHEKADFNIKCEYMQYNKECDENCRYRNDS</sequence>
<proteinExistence type="predicted"/>